<dbReference type="Gene3D" id="3.40.50.2300">
    <property type="match status" value="1"/>
</dbReference>
<dbReference type="InterPro" id="IPR025847">
    <property type="entry name" value="MEDS_domain"/>
</dbReference>
<dbReference type="PANTHER" id="PTHR43547">
    <property type="entry name" value="TWO-COMPONENT HISTIDINE KINASE"/>
    <property type="match status" value="1"/>
</dbReference>
<comment type="subcellular location">
    <subcellularLocation>
        <location evidence="2">Cell inner membrane</location>
        <topology evidence="2">Multi-pass membrane protein</topology>
    </subcellularLocation>
</comment>
<dbReference type="CDD" id="cd00075">
    <property type="entry name" value="HATPase"/>
    <property type="match status" value="1"/>
</dbReference>
<evidence type="ECO:0000256" key="7">
    <source>
        <dbReference type="PROSITE-ProRule" id="PRU00169"/>
    </source>
</evidence>
<dbReference type="InterPro" id="IPR000014">
    <property type="entry name" value="PAS"/>
</dbReference>
<evidence type="ECO:0000259" key="9">
    <source>
        <dbReference type="PROSITE" id="PS50109"/>
    </source>
</evidence>
<dbReference type="Gene3D" id="1.10.287.130">
    <property type="match status" value="1"/>
</dbReference>
<evidence type="ECO:0000256" key="1">
    <source>
        <dbReference type="ARBA" id="ARBA00000085"/>
    </source>
</evidence>
<dbReference type="SMART" id="SM00387">
    <property type="entry name" value="HATPase_c"/>
    <property type="match status" value="1"/>
</dbReference>
<dbReference type="PROSITE" id="PS50109">
    <property type="entry name" value="HIS_KIN"/>
    <property type="match status" value="1"/>
</dbReference>
<dbReference type="SUPFAM" id="SSF55785">
    <property type="entry name" value="PYP-like sensor domain (PAS domain)"/>
    <property type="match status" value="2"/>
</dbReference>
<name>A0A2N7VH44_9BURK</name>
<comment type="caution">
    <text evidence="12">The sequence shown here is derived from an EMBL/GenBank/DDBJ whole genome shotgun (WGS) entry which is preliminary data.</text>
</comment>
<dbReference type="GO" id="GO:0005886">
    <property type="term" value="C:plasma membrane"/>
    <property type="evidence" value="ECO:0007669"/>
    <property type="project" value="UniProtKB-SubCell"/>
</dbReference>
<dbReference type="OrthoDB" id="9768069at2"/>
<dbReference type="SUPFAM" id="SSF55874">
    <property type="entry name" value="ATPase domain of HSP90 chaperone/DNA topoisomerase II/histidine kinase"/>
    <property type="match status" value="1"/>
</dbReference>
<evidence type="ECO:0000313" key="13">
    <source>
        <dbReference type="Proteomes" id="UP000235616"/>
    </source>
</evidence>
<dbReference type="SUPFAM" id="SSF47384">
    <property type="entry name" value="Homodimeric domain of signal transducing histidine kinase"/>
    <property type="match status" value="1"/>
</dbReference>
<dbReference type="PROSITE" id="PS50112">
    <property type="entry name" value="PAS"/>
    <property type="match status" value="1"/>
</dbReference>
<dbReference type="CDD" id="cd00130">
    <property type="entry name" value="PAS"/>
    <property type="match status" value="1"/>
</dbReference>
<feature type="modified residue" description="4-aspartylphosphate" evidence="7">
    <location>
        <position position="817"/>
    </location>
</feature>
<protein>
    <recommendedName>
        <fullName evidence="3">histidine kinase</fullName>
        <ecNumber evidence="3">2.7.13.3</ecNumber>
    </recommendedName>
</protein>
<keyword evidence="13" id="KW-1185">Reference proteome</keyword>
<evidence type="ECO:0000256" key="4">
    <source>
        <dbReference type="ARBA" id="ARBA00022553"/>
    </source>
</evidence>
<dbReference type="NCBIfam" id="TIGR00229">
    <property type="entry name" value="sensory_box"/>
    <property type="match status" value="1"/>
</dbReference>
<dbReference type="EC" id="2.7.13.3" evidence="3"/>
<dbReference type="InterPro" id="IPR036097">
    <property type="entry name" value="HisK_dim/P_sf"/>
</dbReference>
<dbReference type="SUPFAM" id="SSF52172">
    <property type="entry name" value="CheY-like"/>
    <property type="match status" value="1"/>
</dbReference>
<dbReference type="PRINTS" id="PR00344">
    <property type="entry name" value="BCTRLSENSOR"/>
</dbReference>
<evidence type="ECO:0000256" key="6">
    <source>
        <dbReference type="ARBA" id="ARBA00022777"/>
    </source>
</evidence>
<dbReference type="SMART" id="SM00086">
    <property type="entry name" value="PAC"/>
    <property type="match status" value="2"/>
</dbReference>
<dbReference type="InterPro" id="IPR035965">
    <property type="entry name" value="PAS-like_dom_sf"/>
</dbReference>
<dbReference type="PROSITE" id="PS50110">
    <property type="entry name" value="RESPONSE_REGULATORY"/>
    <property type="match status" value="1"/>
</dbReference>
<dbReference type="Pfam" id="PF02518">
    <property type="entry name" value="HATPase_c"/>
    <property type="match status" value="1"/>
</dbReference>
<gene>
    <name evidence="12" type="ORF">C0Z18_23190</name>
</gene>
<evidence type="ECO:0000259" key="10">
    <source>
        <dbReference type="PROSITE" id="PS50110"/>
    </source>
</evidence>
<feature type="domain" description="PAS" evidence="11">
    <location>
        <begin position="230"/>
        <end position="281"/>
    </location>
</feature>
<dbReference type="InterPro" id="IPR013767">
    <property type="entry name" value="PAS_fold"/>
</dbReference>
<feature type="coiled-coil region" evidence="8">
    <location>
        <begin position="213"/>
        <end position="240"/>
    </location>
</feature>
<dbReference type="SMART" id="SM00448">
    <property type="entry name" value="REC"/>
    <property type="match status" value="1"/>
</dbReference>
<evidence type="ECO:0000256" key="2">
    <source>
        <dbReference type="ARBA" id="ARBA00004429"/>
    </source>
</evidence>
<dbReference type="InterPro" id="IPR003661">
    <property type="entry name" value="HisK_dim/P_dom"/>
</dbReference>
<dbReference type="InterPro" id="IPR011006">
    <property type="entry name" value="CheY-like_superfamily"/>
</dbReference>
<keyword evidence="4 7" id="KW-0597">Phosphoprotein</keyword>
<dbReference type="Proteomes" id="UP000235616">
    <property type="component" value="Unassembled WGS sequence"/>
</dbReference>
<dbReference type="Pfam" id="PF00512">
    <property type="entry name" value="HisKA"/>
    <property type="match status" value="1"/>
</dbReference>
<dbReference type="InterPro" id="IPR001789">
    <property type="entry name" value="Sig_transdc_resp-reg_receiver"/>
</dbReference>
<dbReference type="Pfam" id="PF00989">
    <property type="entry name" value="PAS"/>
    <property type="match status" value="1"/>
</dbReference>
<dbReference type="InterPro" id="IPR005467">
    <property type="entry name" value="His_kinase_dom"/>
</dbReference>
<evidence type="ECO:0000256" key="3">
    <source>
        <dbReference type="ARBA" id="ARBA00012438"/>
    </source>
</evidence>
<feature type="domain" description="Response regulatory" evidence="10">
    <location>
        <begin position="768"/>
        <end position="884"/>
    </location>
</feature>
<dbReference type="GO" id="GO:0006355">
    <property type="term" value="P:regulation of DNA-templated transcription"/>
    <property type="evidence" value="ECO:0007669"/>
    <property type="project" value="InterPro"/>
</dbReference>
<dbReference type="FunFam" id="3.30.565.10:FF:000006">
    <property type="entry name" value="Sensor histidine kinase WalK"/>
    <property type="match status" value="1"/>
</dbReference>
<dbReference type="Pfam" id="PF00072">
    <property type="entry name" value="Response_reg"/>
    <property type="match status" value="1"/>
</dbReference>
<dbReference type="InterPro" id="IPR036890">
    <property type="entry name" value="HATPase_C_sf"/>
</dbReference>
<keyword evidence="8" id="KW-0175">Coiled coil</keyword>
<dbReference type="CDD" id="cd17580">
    <property type="entry name" value="REC_2_DhkD-like"/>
    <property type="match status" value="1"/>
</dbReference>
<dbReference type="SMART" id="SM00388">
    <property type="entry name" value="HisKA"/>
    <property type="match status" value="1"/>
</dbReference>
<dbReference type="Gene3D" id="3.30.450.20">
    <property type="entry name" value="PAS domain"/>
    <property type="match status" value="2"/>
</dbReference>
<evidence type="ECO:0000256" key="5">
    <source>
        <dbReference type="ARBA" id="ARBA00022679"/>
    </source>
</evidence>
<feature type="domain" description="Histidine kinase" evidence="9">
    <location>
        <begin position="504"/>
        <end position="720"/>
    </location>
</feature>
<comment type="catalytic activity">
    <reaction evidence="1">
        <text>ATP + protein L-histidine = ADP + protein N-phospho-L-histidine.</text>
        <dbReference type="EC" id="2.7.13.3"/>
    </reaction>
</comment>
<accession>A0A2N7VH44</accession>
<dbReference type="InterPro" id="IPR001610">
    <property type="entry name" value="PAC"/>
</dbReference>
<reference evidence="12 13" key="1">
    <citation type="submission" date="2018-01" db="EMBL/GenBank/DDBJ databases">
        <title>Whole genome analyses suggest that Burkholderia sensu lato contains two further novel genera in the rhizoxinica-symbiotica group Mycetohabitans gen. nov., and Trinickia gen. nov.: implications for the evolution of diazotrophy and nodulation in the Burkholderiaceae.</title>
        <authorList>
            <person name="Estrada-de los Santos P."/>
            <person name="Palmer M."/>
            <person name="Chavez-Ramirez B."/>
            <person name="Beukes C."/>
            <person name="Steenkamp E.T."/>
            <person name="Hirsch A.M."/>
            <person name="Manyaka P."/>
            <person name="Maluk M."/>
            <person name="Lafos M."/>
            <person name="Crook M."/>
            <person name="Gross E."/>
            <person name="Simon M.F."/>
            <person name="Bueno dos Reis Junior F."/>
            <person name="Poole P.S."/>
            <person name="Venter S.N."/>
            <person name="James E.K."/>
        </authorList>
    </citation>
    <scope>NUCLEOTIDE SEQUENCE [LARGE SCALE GENOMIC DNA]</scope>
    <source>
        <strain evidence="12 13">GIMN1.004</strain>
    </source>
</reference>
<dbReference type="Pfam" id="PF14417">
    <property type="entry name" value="MEDS"/>
    <property type="match status" value="1"/>
</dbReference>
<dbReference type="GO" id="GO:0000155">
    <property type="term" value="F:phosphorelay sensor kinase activity"/>
    <property type="evidence" value="ECO:0007669"/>
    <property type="project" value="InterPro"/>
</dbReference>
<dbReference type="AlphaFoldDB" id="A0A2N7VH44"/>
<evidence type="ECO:0000256" key="8">
    <source>
        <dbReference type="SAM" id="Coils"/>
    </source>
</evidence>
<sequence>MAVAGHPFTHGHANGHFVRFYEAESLLVDEVADFAERALRSGGHAVVIATPAHLAALASKRRGFGCAAGMDTGTTSRLVTLDAEQTLARFMVDGWPDEAQFLSSVGALMARVAIPGGAPVHAFGEMVGLLCERGEYEAALHVEALWNDLARRYAFSLFCAYSQALFSSAEHSAMFEHVCAAHTHVLPSEVLTRSDDTEAHKLVALWQQKAMALEREVERRARAEAALVQRERELADFVENAAEGLHRIAGDGTIVWANSAELDLLGYDYDEYVGHPVSEFYVERPVADAIFQKLAAGETIRDELVRLRCRDGSVKHVLLHANSMFDQGKLLYTRGFTRDASDRIQRQTAERQRDALFMNAPVAAALLSGPAHVFELANRRFRELAGYAELTGRRYAEVFPDSQHGEEIGALLDSVFLRGEPVVREDFRIDMTRPDGAFEPRYFTFHFEPLRLDGTSVQGVIAVAVEVTEQVRTRARFEKSHAERERLVAELREASRAKDEFLAMLGHELRNPLSPIVTALRLMRMRPEGGTLREQNIIARQVDHLVRLVDDLLDISRITRGKIELKKQTVRVADVLTNAVEMASFLIERRGHRLTLDVEHDLVWNADATRLAQVVSNLLTNAARYTAPGGHIEVVAAHERGGMIRVSVRDDGVGLAPDVLPRVFDLFFQGKRNLDRAEGGLGIGLALVKNLVEMHGGTVSATSAGPGRGSTFAIRVPGGRRASAEATVRGPQDALAALAFGGSQAHLEGRSAEPGPHRTARASIRARRALLVDDNVDGVQALAELLKECGHDVEAVYDPASALELMASFDPDIAVIDIGLPGMDGYELVRRLRAQHASRDCLFVALTGYGQDADRQRSRAAGFHHHFVKPLDPARLLSLMDTLTRRSQSTAA</sequence>
<keyword evidence="6 12" id="KW-0418">Kinase</keyword>
<dbReference type="EMBL" id="PNYA01000024">
    <property type="protein sequence ID" value="PMS16473.1"/>
    <property type="molecule type" value="Genomic_DNA"/>
</dbReference>
<dbReference type="SMART" id="SM00091">
    <property type="entry name" value="PAS"/>
    <property type="match status" value="2"/>
</dbReference>
<dbReference type="RefSeq" id="WP_102647794.1">
    <property type="nucleotide sequence ID" value="NZ_PNYA01000024.1"/>
</dbReference>
<keyword evidence="5" id="KW-0808">Transferase</keyword>
<dbReference type="InterPro" id="IPR013656">
    <property type="entry name" value="PAS_4"/>
</dbReference>
<evidence type="ECO:0000313" key="12">
    <source>
        <dbReference type="EMBL" id="PMS16473.1"/>
    </source>
</evidence>
<dbReference type="Pfam" id="PF08448">
    <property type="entry name" value="PAS_4"/>
    <property type="match status" value="1"/>
</dbReference>
<dbReference type="InterPro" id="IPR003594">
    <property type="entry name" value="HATPase_dom"/>
</dbReference>
<evidence type="ECO:0000259" key="11">
    <source>
        <dbReference type="PROSITE" id="PS50112"/>
    </source>
</evidence>
<organism evidence="12 13">
    <name type="scientific">Trinickia dabaoshanensis</name>
    <dbReference type="NCBI Taxonomy" id="564714"/>
    <lineage>
        <taxon>Bacteria</taxon>
        <taxon>Pseudomonadati</taxon>
        <taxon>Pseudomonadota</taxon>
        <taxon>Betaproteobacteria</taxon>
        <taxon>Burkholderiales</taxon>
        <taxon>Burkholderiaceae</taxon>
        <taxon>Trinickia</taxon>
    </lineage>
</organism>
<dbReference type="Gene3D" id="3.30.565.10">
    <property type="entry name" value="Histidine kinase-like ATPase, C-terminal domain"/>
    <property type="match status" value="1"/>
</dbReference>
<dbReference type="CDD" id="cd00082">
    <property type="entry name" value="HisKA"/>
    <property type="match status" value="1"/>
</dbReference>
<proteinExistence type="predicted"/>
<dbReference type="PANTHER" id="PTHR43547:SF2">
    <property type="entry name" value="HYBRID SIGNAL TRANSDUCTION HISTIDINE KINASE C"/>
    <property type="match status" value="1"/>
</dbReference>
<dbReference type="InterPro" id="IPR004358">
    <property type="entry name" value="Sig_transdc_His_kin-like_C"/>
</dbReference>